<reference evidence="3" key="1">
    <citation type="journal article" date="2019" name="Int. J. Syst. Evol. Microbiol.">
        <title>The Global Catalogue of Microorganisms (GCM) 10K type strain sequencing project: providing services to taxonomists for standard genome sequencing and annotation.</title>
        <authorList>
            <consortium name="The Broad Institute Genomics Platform"/>
            <consortium name="The Broad Institute Genome Sequencing Center for Infectious Disease"/>
            <person name="Wu L."/>
            <person name="Ma J."/>
        </authorList>
    </citation>
    <scope>NUCLEOTIDE SEQUENCE [LARGE SCALE GENOMIC DNA]</scope>
    <source>
        <strain evidence="3">JCM 4816</strain>
    </source>
</reference>
<name>A0ABP6TVG1_9ACTN</name>
<proteinExistence type="predicted"/>
<keyword evidence="3" id="KW-1185">Reference proteome</keyword>
<gene>
    <name evidence="2" type="ORF">GCM10019016_058730</name>
</gene>
<evidence type="ECO:0000313" key="2">
    <source>
        <dbReference type="EMBL" id="GAA3498770.1"/>
    </source>
</evidence>
<comment type="caution">
    <text evidence="2">The sequence shown here is derived from an EMBL/GenBank/DDBJ whole genome shotgun (WGS) entry which is preliminary data.</text>
</comment>
<feature type="region of interest" description="Disordered" evidence="1">
    <location>
        <begin position="1"/>
        <end position="21"/>
    </location>
</feature>
<accession>A0ABP6TVG1</accession>
<sequence>MRQGVAPQALRQGRVADRTRPRVPVVPHVAEVRAPLGRVTVAVTEPSFATAPRP</sequence>
<evidence type="ECO:0000313" key="3">
    <source>
        <dbReference type="Proteomes" id="UP001501455"/>
    </source>
</evidence>
<dbReference type="EMBL" id="BAAAXF010000039">
    <property type="protein sequence ID" value="GAA3498770.1"/>
    <property type="molecule type" value="Genomic_DNA"/>
</dbReference>
<organism evidence="2 3">
    <name type="scientific">Streptomyces prasinosporus</name>
    <dbReference type="NCBI Taxonomy" id="68256"/>
    <lineage>
        <taxon>Bacteria</taxon>
        <taxon>Bacillati</taxon>
        <taxon>Actinomycetota</taxon>
        <taxon>Actinomycetes</taxon>
        <taxon>Kitasatosporales</taxon>
        <taxon>Streptomycetaceae</taxon>
        <taxon>Streptomyces</taxon>
        <taxon>Streptomyces albogriseolus group</taxon>
    </lineage>
</organism>
<dbReference type="RefSeq" id="WP_345579221.1">
    <property type="nucleotide sequence ID" value="NZ_BAAAXF010000039.1"/>
</dbReference>
<evidence type="ECO:0000256" key="1">
    <source>
        <dbReference type="SAM" id="MobiDB-lite"/>
    </source>
</evidence>
<protein>
    <submittedName>
        <fullName evidence="2">Uncharacterized protein</fullName>
    </submittedName>
</protein>
<dbReference type="Proteomes" id="UP001501455">
    <property type="component" value="Unassembled WGS sequence"/>
</dbReference>